<keyword evidence="2" id="KW-0812">Transmembrane</keyword>
<dbReference type="GO" id="GO:0016020">
    <property type="term" value="C:membrane"/>
    <property type="evidence" value="ECO:0007669"/>
    <property type="project" value="UniProtKB-SubCell"/>
</dbReference>
<dbReference type="CDD" id="cd06261">
    <property type="entry name" value="TM_PBP2"/>
    <property type="match status" value="1"/>
</dbReference>
<comment type="caution">
    <text evidence="7">The sequence shown here is derived from an EMBL/GenBank/DDBJ whole genome shotgun (WGS) entry which is preliminary data.</text>
</comment>
<dbReference type="Pfam" id="PF00528">
    <property type="entry name" value="BPD_transp_1"/>
    <property type="match status" value="1"/>
</dbReference>
<sequence>LGRGIWYTSFVFFGRDITLVFLNARIIICMLTLSLNSSAYQAEYMRGAILSVSTGQLTAAQSLGMSKIASIRHIVLPQALRRVIPSWSNEAAYLPKYTVIVS</sequence>
<dbReference type="InterPro" id="IPR035906">
    <property type="entry name" value="MetI-like_sf"/>
</dbReference>
<evidence type="ECO:0000256" key="1">
    <source>
        <dbReference type="ARBA" id="ARBA00004141"/>
    </source>
</evidence>
<name>X1W291_9ZZZZ</name>
<evidence type="ECO:0000256" key="4">
    <source>
        <dbReference type="ARBA" id="ARBA00022989"/>
    </source>
</evidence>
<evidence type="ECO:0000256" key="2">
    <source>
        <dbReference type="ARBA" id="ARBA00022692"/>
    </source>
</evidence>
<evidence type="ECO:0000256" key="5">
    <source>
        <dbReference type="ARBA" id="ARBA00023136"/>
    </source>
</evidence>
<keyword evidence="4" id="KW-1133">Transmembrane helix</keyword>
<evidence type="ECO:0000313" key="7">
    <source>
        <dbReference type="EMBL" id="GAJ23295.1"/>
    </source>
</evidence>
<dbReference type="InterPro" id="IPR000515">
    <property type="entry name" value="MetI-like"/>
</dbReference>
<feature type="non-terminal residue" evidence="7">
    <location>
        <position position="1"/>
    </location>
</feature>
<dbReference type="GO" id="GO:0055085">
    <property type="term" value="P:transmembrane transport"/>
    <property type="evidence" value="ECO:0007669"/>
    <property type="project" value="InterPro"/>
</dbReference>
<feature type="domain" description="ABC transmembrane type-1" evidence="6">
    <location>
        <begin position="1"/>
        <end position="102"/>
    </location>
</feature>
<protein>
    <recommendedName>
        <fullName evidence="6">ABC transmembrane type-1 domain-containing protein</fullName>
    </recommendedName>
</protein>
<feature type="non-terminal residue" evidence="7">
    <location>
        <position position="102"/>
    </location>
</feature>
<proteinExistence type="predicted"/>
<keyword evidence="3" id="KW-0029">Amino-acid transport</keyword>
<accession>X1W291</accession>
<dbReference type="EMBL" id="BARW01041235">
    <property type="protein sequence ID" value="GAJ23295.1"/>
    <property type="molecule type" value="Genomic_DNA"/>
</dbReference>
<dbReference type="PANTHER" id="PTHR30614:SF0">
    <property type="entry name" value="L-CYSTINE TRANSPORT SYSTEM PERMEASE PROTEIN TCYL"/>
    <property type="match status" value="1"/>
</dbReference>
<dbReference type="PROSITE" id="PS50928">
    <property type="entry name" value="ABC_TM1"/>
    <property type="match status" value="1"/>
</dbReference>
<reference evidence="7" key="1">
    <citation type="journal article" date="2014" name="Front. Microbiol.">
        <title>High frequency of phylogenetically diverse reductive dehalogenase-homologous genes in deep subseafloor sedimentary metagenomes.</title>
        <authorList>
            <person name="Kawai M."/>
            <person name="Futagami T."/>
            <person name="Toyoda A."/>
            <person name="Takaki Y."/>
            <person name="Nishi S."/>
            <person name="Hori S."/>
            <person name="Arai W."/>
            <person name="Tsubouchi T."/>
            <person name="Morono Y."/>
            <person name="Uchiyama I."/>
            <person name="Ito T."/>
            <person name="Fujiyama A."/>
            <person name="Inagaki F."/>
            <person name="Takami H."/>
        </authorList>
    </citation>
    <scope>NUCLEOTIDE SEQUENCE</scope>
    <source>
        <strain evidence="7">Expedition CK06-06</strain>
    </source>
</reference>
<dbReference type="PANTHER" id="PTHR30614">
    <property type="entry name" value="MEMBRANE COMPONENT OF AMINO ACID ABC TRANSPORTER"/>
    <property type="match status" value="1"/>
</dbReference>
<gene>
    <name evidence="7" type="ORF">S12H4_61867</name>
</gene>
<dbReference type="GO" id="GO:0006865">
    <property type="term" value="P:amino acid transport"/>
    <property type="evidence" value="ECO:0007669"/>
    <property type="project" value="UniProtKB-KW"/>
</dbReference>
<dbReference type="Gene3D" id="1.10.3720.10">
    <property type="entry name" value="MetI-like"/>
    <property type="match status" value="1"/>
</dbReference>
<dbReference type="AlphaFoldDB" id="X1W291"/>
<dbReference type="SUPFAM" id="SSF161098">
    <property type="entry name" value="MetI-like"/>
    <property type="match status" value="1"/>
</dbReference>
<evidence type="ECO:0000256" key="3">
    <source>
        <dbReference type="ARBA" id="ARBA00022970"/>
    </source>
</evidence>
<evidence type="ECO:0000259" key="6">
    <source>
        <dbReference type="PROSITE" id="PS50928"/>
    </source>
</evidence>
<comment type="subcellular location">
    <subcellularLocation>
        <location evidence="1">Membrane</location>
        <topology evidence="1">Multi-pass membrane protein</topology>
    </subcellularLocation>
</comment>
<dbReference type="InterPro" id="IPR043429">
    <property type="entry name" value="ArtM/GltK/GlnP/TcyL/YhdX-like"/>
</dbReference>
<keyword evidence="5" id="KW-0472">Membrane</keyword>
<organism evidence="7">
    <name type="scientific">marine sediment metagenome</name>
    <dbReference type="NCBI Taxonomy" id="412755"/>
    <lineage>
        <taxon>unclassified sequences</taxon>
        <taxon>metagenomes</taxon>
        <taxon>ecological metagenomes</taxon>
    </lineage>
</organism>
<keyword evidence="3" id="KW-0813">Transport</keyword>